<dbReference type="InterPro" id="IPR014153">
    <property type="entry name" value="Ds_break_AddB"/>
</dbReference>
<dbReference type="AlphaFoldDB" id="A0A2P2E7C6"/>
<protein>
    <recommendedName>
        <fullName evidence="1">PD-(D/E)XK endonuclease-like domain-containing protein</fullName>
    </recommendedName>
</protein>
<dbReference type="EMBL" id="BFBR01000001">
    <property type="protein sequence ID" value="GBF56963.1"/>
    <property type="molecule type" value="Genomic_DNA"/>
</dbReference>
<proteinExistence type="predicted"/>
<reference evidence="2 3" key="1">
    <citation type="journal article" date="2018" name="Genome Announc.">
        <title>Draft Genome Sequence of "Candidatus Phycosocius bacilliformis," an Alphaproteobacterial Ectosymbiont of the Hydrocarbon-Producing Green Alga Botryococcus braunii.</title>
        <authorList>
            <person name="Tanabe Y."/>
            <person name="Yamaguchi H."/>
            <person name="Watanabe M.M."/>
        </authorList>
    </citation>
    <scope>NUCLEOTIDE SEQUENCE [LARGE SCALE GENOMIC DNA]</scope>
    <source>
        <strain evidence="2 3">BOTRYCO-2</strain>
    </source>
</reference>
<feature type="domain" description="PD-(D/E)XK endonuclease-like" evidence="1">
    <location>
        <begin position="748"/>
        <end position="968"/>
    </location>
</feature>
<dbReference type="SUPFAM" id="SSF52540">
    <property type="entry name" value="P-loop containing nucleoside triphosphate hydrolases"/>
    <property type="match status" value="1"/>
</dbReference>
<evidence type="ECO:0000313" key="3">
    <source>
        <dbReference type="Proteomes" id="UP000245086"/>
    </source>
</evidence>
<name>A0A2P2E7C6_9PROT</name>
<dbReference type="Pfam" id="PF12705">
    <property type="entry name" value="PDDEXK_1"/>
    <property type="match status" value="1"/>
</dbReference>
<dbReference type="OrthoDB" id="9780606at2"/>
<evidence type="ECO:0000313" key="2">
    <source>
        <dbReference type="EMBL" id="GBF56963.1"/>
    </source>
</evidence>
<accession>A0A2P2E7C6</accession>
<dbReference type="InterPro" id="IPR027417">
    <property type="entry name" value="P-loop_NTPase"/>
</dbReference>
<sequence>MTPFFDTPTPRVFTIPPAISFLDALAKALLQDLHREEAPFGLSDAIILLPTRRAARGLSQAFLTASPHSATLLPRIRTLGDLDPEDAGLGDLGADLDAPPAIDPLARRLILARLIQARDSHADWSSDPASALMAADALADLLDSAAMMAPEGGDFDWSGLSTLVTRHELARHWEHSTTFLSIVTEAWPAYLASTGQIDPGVQQRRNVEALIERWQTSPPQDSVVLAGSTGSMPVTRKLMHLVSRLPRGMVILPGLDTLMPEAAWAAARHDDQHPQRAMAEAIESVGVARDTVAVLPGAIESEALAHRRSVIREALTPQANTADWPSRIHDLGSATIRQGLEGLTLIEADSEDEEANLIAHEMRETLESPDKTAALVTPSAEIARRVAAKLQRWDIKVDISSGRPLRDTAVGSFLQQVLHWAADPSDPVQLCALLGHPLTSLGRSRDRVRALAGAIEVAALRGPRRDRTLAAMITRLGKLKPDYWPKIELRGEPVTLDDGLALLRDLATCHQAAGPLAGSLQDVAQSLARLAEALAATDTQTGADSLWRGEAGESVARFLSRLMEHGGLFPAVPQPAITRTLLHLMADLVVRPRGTHPRLAILGPLEARLLQFDKVILGGLDEGVWPQPAAPDPFLSRPMRQHLGLPSPDSRIGLSAHDFAQFSAAPRVILTRSARRKDAPAVPSRWLWRLKTLAGGALGEKEAADALAQGSALKRLLRAHAPSRTFDPLKAIPAPRPPVEARPRHFHATHIETWIRDPYRTYVEKILSLRALDPLGGPISSSVRGNALHKGFEIVADWHENLPDDPANALGEALRLALVSHGYDDISLQKELARLDPTIAFLADQLAAKIKDGWRILVEEGGTYALPTPEGPLTLKGRADRIDVGPGGTEIYDYKSGKPPSAKEVGALMSPQMPVLALIAARAGFDERAIQRPTGLMHIHIGIKNPTNVSALAAELSMEDLIQRAEATLLKLSALYHDAARPYLPKPRVSFIKKATYEDPVDRLSRRAEWANAEDGE</sequence>
<evidence type="ECO:0000259" key="1">
    <source>
        <dbReference type="Pfam" id="PF12705"/>
    </source>
</evidence>
<organism evidence="2 3">
    <name type="scientific">Candidatus Phycosocius bacilliformis</name>
    <dbReference type="NCBI Taxonomy" id="1445552"/>
    <lineage>
        <taxon>Bacteria</taxon>
        <taxon>Pseudomonadati</taxon>
        <taxon>Pseudomonadota</taxon>
        <taxon>Alphaproteobacteria</taxon>
        <taxon>Caulobacterales</taxon>
        <taxon>Caulobacterales incertae sedis</taxon>
        <taxon>Candidatus Phycosocius</taxon>
    </lineage>
</organism>
<gene>
    <name evidence="2" type="ORF">PbB2_00620</name>
</gene>
<dbReference type="Proteomes" id="UP000245086">
    <property type="component" value="Unassembled WGS sequence"/>
</dbReference>
<keyword evidence="3" id="KW-1185">Reference proteome</keyword>
<dbReference type="NCBIfam" id="TIGR02786">
    <property type="entry name" value="addB_alphas"/>
    <property type="match status" value="1"/>
</dbReference>
<dbReference type="InterPro" id="IPR038726">
    <property type="entry name" value="PDDEXK_AddAB-type"/>
</dbReference>
<comment type="caution">
    <text evidence="2">The sequence shown here is derived from an EMBL/GenBank/DDBJ whole genome shotgun (WGS) entry which is preliminary data.</text>
</comment>
<dbReference type="RefSeq" id="WP_108983795.1">
    <property type="nucleotide sequence ID" value="NZ_BFBR01000001.1"/>
</dbReference>